<accession>A0ABM4D0S7</accession>
<gene>
    <name evidence="3" type="primary">LOC100206595</name>
</gene>
<dbReference type="RefSeq" id="XP_065667842.1">
    <property type="nucleotide sequence ID" value="XM_065811770.1"/>
</dbReference>
<dbReference type="Proteomes" id="UP001652625">
    <property type="component" value="Chromosome 12"/>
</dbReference>
<evidence type="ECO:0000313" key="3">
    <source>
        <dbReference type="RefSeq" id="XP_065667842.1"/>
    </source>
</evidence>
<keyword evidence="2" id="KW-1185">Reference proteome</keyword>
<dbReference type="GeneID" id="100206595"/>
<sequence length="104" mass="11352">MKLVIILAIIGTLAAAAVPAKKAPSPEVVCLNTFYGCITSSTKSWTDKVACFFDLGTCLYNLCPSKPCLDEAKECYMKAGSYNDFVACTNKLKSCFKKECKLIF</sequence>
<proteinExistence type="predicted"/>
<reference evidence="3" key="1">
    <citation type="submission" date="2025-08" db="UniProtKB">
        <authorList>
            <consortium name="RefSeq"/>
        </authorList>
    </citation>
    <scope>IDENTIFICATION</scope>
</reference>
<feature type="chain" id="PRO_5045945135" evidence="1">
    <location>
        <begin position="17"/>
        <end position="104"/>
    </location>
</feature>
<evidence type="ECO:0000256" key="1">
    <source>
        <dbReference type="SAM" id="SignalP"/>
    </source>
</evidence>
<organism evidence="2 3">
    <name type="scientific">Hydra vulgaris</name>
    <name type="common">Hydra</name>
    <name type="synonym">Hydra attenuata</name>
    <dbReference type="NCBI Taxonomy" id="6087"/>
    <lineage>
        <taxon>Eukaryota</taxon>
        <taxon>Metazoa</taxon>
        <taxon>Cnidaria</taxon>
        <taxon>Hydrozoa</taxon>
        <taxon>Hydroidolina</taxon>
        <taxon>Anthoathecata</taxon>
        <taxon>Aplanulata</taxon>
        <taxon>Hydridae</taxon>
        <taxon>Hydra</taxon>
    </lineage>
</organism>
<evidence type="ECO:0000313" key="2">
    <source>
        <dbReference type="Proteomes" id="UP001652625"/>
    </source>
</evidence>
<name>A0ABM4D0S7_HYDVU</name>
<protein>
    <submittedName>
        <fullName evidence="3">Uncharacterized protein LOC100206595 isoform X2</fullName>
    </submittedName>
</protein>
<keyword evidence="1" id="KW-0732">Signal</keyword>
<feature type="signal peptide" evidence="1">
    <location>
        <begin position="1"/>
        <end position="16"/>
    </location>
</feature>